<gene>
    <name evidence="2" type="ORF">LCGC14_1483830</name>
</gene>
<proteinExistence type="predicted"/>
<protein>
    <recommendedName>
        <fullName evidence="1">Peptidase S74 domain-containing protein</fullName>
    </recommendedName>
</protein>
<dbReference type="PROSITE" id="PS51688">
    <property type="entry name" value="ICA"/>
    <property type="match status" value="1"/>
</dbReference>
<dbReference type="AlphaFoldDB" id="A0A0F9LP35"/>
<name>A0A0F9LP35_9ZZZZ</name>
<accession>A0A0F9LP35</accession>
<evidence type="ECO:0000259" key="1">
    <source>
        <dbReference type="PROSITE" id="PS51688"/>
    </source>
</evidence>
<dbReference type="EMBL" id="LAZR01010586">
    <property type="protein sequence ID" value="KKM66170.1"/>
    <property type="molecule type" value="Genomic_DNA"/>
</dbReference>
<feature type="domain" description="Peptidase S74" evidence="1">
    <location>
        <begin position="344"/>
        <end position="445"/>
    </location>
</feature>
<feature type="non-terminal residue" evidence="2">
    <location>
        <position position="1"/>
    </location>
</feature>
<comment type="caution">
    <text evidence="2">The sequence shown here is derived from an EMBL/GenBank/DDBJ whole genome shotgun (WGS) entry which is preliminary data.</text>
</comment>
<dbReference type="InterPro" id="IPR030392">
    <property type="entry name" value="S74_ICA"/>
</dbReference>
<dbReference type="Pfam" id="PF13884">
    <property type="entry name" value="Peptidase_S74"/>
    <property type="match status" value="1"/>
</dbReference>
<evidence type="ECO:0000313" key="2">
    <source>
        <dbReference type="EMBL" id="KKM66170.1"/>
    </source>
</evidence>
<sequence>GGTVNDGGNIELYGSAHGAADEIKYNATTHTWNDATAEPLILMTLDSAGALVLTSTLTINSISAGVADYDKFLVSDTGEIKYRSGTQVLSDIGAALKAIEDQRWADSSEQRQDLRDACDGYGAVGAHSIASHSDTTGTGAELNSLTDNSIVNALHRHSELVASDGSPDPAIYADAAGKLICDNDLQIGGDLQVTGQDIFRGTTNDELHLSGGTHANGGQILLFGSTDPSYPSDIRYFATDHKFYDVGGANQRMTIEGSTGDVGIGEVSPGYRLSVTDNVANYVARFFNDGNINNHYGIRIQCGPDTATASGYPRWAALTDGNGSNRSYIGYKTTTPYAAFISASDERLKKNILPTKVNGLDIINRLELYEFDWKGELEVEEGMQATKLPSQKISYIAQQVQQIYPEMISEDEDGTLMLEDSSLIVILVKAVQELTARVAELEASK</sequence>
<organism evidence="2">
    <name type="scientific">marine sediment metagenome</name>
    <dbReference type="NCBI Taxonomy" id="412755"/>
    <lineage>
        <taxon>unclassified sequences</taxon>
        <taxon>metagenomes</taxon>
        <taxon>ecological metagenomes</taxon>
    </lineage>
</organism>
<reference evidence="2" key="1">
    <citation type="journal article" date="2015" name="Nature">
        <title>Complex archaea that bridge the gap between prokaryotes and eukaryotes.</title>
        <authorList>
            <person name="Spang A."/>
            <person name="Saw J.H."/>
            <person name="Jorgensen S.L."/>
            <person name="Zaremba-Niedzwiedzka K."/>
            <person name="Martijn J."/>
            <person name="Lind A.E."/>
            <person name="van Eijk R."/>
            <person name="Schleper C."/>
            <person name="Guy L."/>
            <person name="Ettema T.J."/>
        </authorList>
    </citation>
    <scope>NUCLEOTIDE SEQUENCE</scope>
</reference>